<keyword evidence="9" id="KW-0732">Signal</keyword>
<evidence type="ECO:0000256" key="3">
    <source>
        <dbReference type="ARBA" id="ARBA00022679"/>
    </source>
</evidence>
<evidence type="ECO:0000313" key="10">
    <source>
        <dbReference type="EMBL" id="NMM00858.1"/>
    </source>
</evidence>
<dbReference type="GO" id="GO:0016758">
    <property type="term" value="F:hexosyltransferase activity"/>
    <property type="evidence" value="ECO:0007669"/>
    <property type="project" value="InterPro"/>
</dbReference>
<evidence type="ECO:0000256" key="6">
    <source>
        <dbReference type="ARBA" id="ARBA00023136"/>
    </source>
</evidence>
<accession>A0A848IEL6</accession>
<sequence length="382" mass="42057">MLVLYVLFLAIWARASNGFTAMDFSRPGIDFSVFWSASYAMQHGPAWQVYDYTYFEKIETALFQFPHGSFLPWLYPPTFLVLVKPLVLMPPVVAYFVFVGISALLFVFATLRLSRIASSMGTSPRGWLLVAACPCVFVPALFGQNSLLTAALAALAVHWIARHPARAGLCVGLLAIKPQMALLFPFVLIAARAWRAFGVAALSASLFGALSVLICGAQSLHRFVVVTTLARELMLEHGRHYWLASPTTFAVLREGGAPLAAAYAAQACVALLAMAAACYIWKSTRDARLRGAALTVATLLANPYVWHYELAWLGITISCLMAIGLDTGWRRSEQVVLVLAWLLPVYEFFNRLFTLPQIGPVVLLLMLLLILRRARISQEVAS</sequence>
<name>A0A848IEL6_9BURK</name>
<evidence type="ECO:0000256" key="9">
    <source>
        <dbReference type="SAM" id="SignalP"/>
    </source>
</evidence>
<keyword evidence="2" id="KW-1003">Cell membrane</keyword>
<proteinExistence type="inferred from homology"/>
<gene>
    <name evidence="10" type="ORF">HHL24_23320</name>
</gene>
<feature type="chain" id="PRO_5032423531" evidence="9">
    <location>
        <begin position="22"/>
        <end position="382"/>
    </location>
</feature>
<evidence type="ECO:0000256" key="4">
    <source>
        <dbReference type="ARBA" id="ARBA00022692"/>
    </source>
</evidence>
<evidence type="ECO:0000256" key="2">
    <source>
        <dbReference type="ARBA" id="ARBA00022475"/>
    </source>
</evidence>
<organism evidence="10 11">
    <name type="scientific">Paraburkholderia polaris</name>
    <dbReference type="NCBI Taxonomy" id="2728848"/>
    <lineage>
        <taxon>Bacteria</taxon>
        <taxon>Pseudomonadati</taxon>
        <taxon>Pseudomonadota</taxon>
        <taxon>Betaproteobacteria</taxon>
        <taxon>Burkholderiales</taxon>
        <taxon>Burkholderiaceae</taxon>
        <taxon>Paraburkholderia</taxon>
    </lineage>
</organism>
<comment type="similarity">
    <text evidence="7">Belongs to the glycosyltransferase 87 family.</text>
</comment>
<feature type="signal peptide" evidence="9">
    <location>
        <begin position="1"/>
        <end position="21"/>
    </location>
</feature>
<feature type="transmembrane region" description="Helical" evidence="8">
    <location>
        <begin position="126"/>
        <end position="159"/>
    </location>
</feature>
<dbReference type="Pfam" id="PF09594">
    <property type="entry name" value="GT87"/>
    <property type="match status" value="1"/>
</dbReference>
<comment type="caution">
    <text evidence="10">The sequence shown here is derived from an EMBL/GenBank/DDBJ whole genome shotgun (WGS) entry which is preliminary data.</text>
</comment>
<evidence type="ECO:0000256" key="7">
    <source>
        <dbReference type="ARBA" id="ARBA00024033"/>
    </source>
</evidence>
<feature type="transmembrane region" description="Helical" evidence="8">
    <location>
        <begin position="349"/>
        <end position="371"/>
    </location>
</feature>
<feature type="transmembrane region" description="Helical" evidence="8">
    <location>
        <begin position="92"/>
        <end position="114"/>
    </location>
</feature>
<evidence type="ECO:0000256" key="5">
    <source>
        <dbReference type="ARBA" id="ARBA00022989"/>
    </source>
</evidence>
<feature type="transmembrane region" description="Helical" evidence="8">
    <location>
        <begin position="310"/>
        <end position="329"/>
    </location>
</feature>
<keyword evidence="6 8" id="KW-0472">Membrane</keyword>
<keyword evidence="3" id="KW-0808">Transferase</keyword>
<dbReference type="Proteomes" id="UP000544134">
    <property type="component" value="Unassembled WGS sequence"/>
</dbReference>
<comment type="subcellular location">
    <subcellularLocation>
        <location evidence="1">Cell membrane</location>
        <topology evidence="1">Multi-pass membrane protein</topology>
    </subcellularLocation>
</comment>
<dbReference type="InterPro" id="IPR018584">
    <property type="entry name" value="GT87"/>
</dbReference>
<keyword evidence="11" id="KW-1185">Reference proteome</keyword>
<dbReference type="AlphaFoldDB" id="A0A848IEL6"/>
<feature type="transmembrane region" description="Helical" evidence="8">
    <location>
        <begin position="165"/>
        <end position="189"/>
    </location>
</feature>
<feature type="transmembrane region" description="Helical" evidence="8">
    <location>
        <begin position="260"/>
        <end position="281"/>
    </location>
</feature>
<protein>
    <submittedName>
        <fullName evidence="10">DUF2029 domain-containing protein</fullName>
    </submittedName>
</protein>
<reference evidence="10 11" key="1">
    <citation type="submission" date="2020-04" db="EMBL/GenBank/DDBJ databases">
        <title>Paraburkholderia sp. RP-4-7 isolated from soil.</title>
        <authorList>
            <person name="Dahal R.H."/>
        </authorList>
    </citation>
    <scope>NUCLEOTIDE SEQUENCE [LARGE SCALE GENOMIC DNA]</scope>
    <source>
        <strain evidence="10 11">RP-4-7</strain>
    </source>
</reference>
<evidence type="ECO:0000256" key="1">
    <source>
        <dbReference type="ARBA" id="ARBA00004651"/>
    </source>
</evidence>
<keyword evidence="5 8" id="KW-1133">Transmembrane helix</keyword>
<dbReference type="EMBL" id="JABBGJ010000025">
    <property type="protein sequence ID" value="NMM00858.1"/>
    <property type="molecule type" value="Genomic_DNA"/>
</dbReference>
<evidence type="ECO:0000256" key="8">
    <source>
        <dbReference type="SAM" id="Phobius"/>
    </source>
</evidence>
<feature type="transmembrane region" description="Helical" evidence="8">
    <location>
        <begin position="196"/>
        <end position="220"/>
    </location>
</feature>
<keyword evidence="4 8" id="KW-0812">Transmembrane</keyword>
<dbReference type="GO" id="GO:0005886">
    <property type="term" value="C:plasma membrane"/>
    <property type="evidence" value="ECO:0007669"/>
    <property type="project" value="UniProtKB-SubCell"/>
</dbReference>
<evidence type="ECO:0000313" key="11">
    <source>
        <dbReference type="Proteomes" id="UP000544134"/>
    </source>
</evidence>